<feature type="signal peptide" evidence="1">
    <location>
        <begin position="1"/>
        <end position="18"/>
    </location>
</feature>
<reference evidence="2" key="1">
    <citation type="submission" date="2020-10" db="EMBL/GenBank/DDBJ databases">
        <authorList>
            <person name="Kikuchi T."/>
        </authorList>
    </citation>
    <scope>NUCLEOTIDE SEQUENCE</scope>
    <source>
        <strain evidence="2">NKZ352</strain>
    </source>
</reference>
<protein>
    <submittedName>
        <fullName evidence="2">Uncharacterized protein</fullName>
    </submittedName>
</protein>
<evidence type="ECO:0000313" key="2">
    <source>
        <dbReference type="EMBL" id="CAD6188360.1"/>
    </source>
</evidence>
<sequence length="249" mass="28266">MTGRLLPLLSALVALGSCQLAAVYSDASRSRECSNWSSWGRCVWPDHERPLPYIEQLSAVCQQHWFYIFIKRYEPALNNFYNYMSSVLKSTKPCGLCSYKQSCGFGGAKKCNQSPLSIPGGRPLMPFFVAERVCTARDLGGDGQVDSCAVDYDKLMENGKECQLWPTKKVDLSTVEPQFRQQIDTLNWYSCIPQTRKFRRGRGKNAKYRFEKVCRCCCFPFKPNPTTFKCEHMEGSPEAPGMSLLRGEL</sequence>
<evidence type="ECO:0000313" key="3">
    <source>
        <dbReference type="Proteomes" id="UP000835052"/>
    </source>
</evidence>
<gene>
    <name evidence="2" type="ORF">CAUJ_LOCUS4279</name>
</gene>
<dbReference type="EMBL" id="CAJGYM010000008">
    <property type="protein sequence ID" value="CAD6188360.1"/>
    <property type="molecule type" value="Genomic_DNA"/>
</dbReference>
<keyword evidence="1" id="KW-0732">Signal</keyword>
<keyword evidence="3" id="KW-1185">Reference proteome</keyword>
<dbReference type="InterPro" id="IPR040271">
    <property type="entry name" value="T19C3.2-like"/>
</dbReference>
<organism evidence="2 3">
    <name type="scientific">Caenorhabditis auriculariae</name>
    <dbReference type="NCBI Taxonomy" id="2777116"/>
    <lineage>
        <taxon>Eukaryota</taxon>
        <taxon>Metazoa</taxon>
        <taxon>Ecdysozoa</taxon>
        <taxon>Nematoda</taxon>
        <taxon>Chromadorea</taxon>
        <taxon>Rhabditida</taxon>
        <taxon>Rhabditina</taxon>
        <taxon>Rhabditomorpha</taxon>
        <taxon>Rhabditoidea</taxon>
        <taxon>Rhabditidae</taxon>
        <taxon>Peloderinae</taxon>
        <taxon>Caenorhabditis</taxon>
    </lineage>
</organism>
<comment type="caution">
    <text evidence="2">The sequence shown here is derived from an EMBL/GenBank/DDBJ whole genome shotgun (WGS) entry which is preliminary data.</text>
</comment>
<accession>A0A8S1H4K3</accession>
<dbReference type="PROSITE" id="PS51257">
    <property type="entry name" value="PROKAR_LIPOPROTEIN"/>
    <property type="match status" value="1"/>
</dbReference>
<dbReference type="Proteomes" id="UP000835052">
    <property type="component" value="Unassembled WGS sequence"/>
</dbReference>
<proteinExistence type="predicted"/>
<dbReference type="PANTHER" id="PTHR37443:SF3">
    <property type="entry name" value="SECRETED PROTEIN"/>
    <property type="match status" value="1"/>
</dbReference>
<feature type="chain" id="PRO_5035923831" evidence="1">
    <location>
        <begin position="19"/>
        <end position="249"/>
    </location>
</feature>
<dbReference type="PANTHER" id="PTHR37443">
    <property type="entry name" value="PROTEIN CBG09852-RELATED"/>
    <property type="match status" value="1"/>
</dbReference>
<evidence type="ECO:0000256" key="1">
    <source>
        <dbReference type="SAM" id="SignalP"/>
    </source>
</evidence>
<dbReference type="AlphaFoldDB" id="A0A8S1H4K3"/>
<name>A0A8S1H4K3_9PELO</name>
<dbReference type="OrthoDB" id="5844058at2759"/>